<protein>
    <submittedName>
        <fullName evidence="1">Uncharacterized protein</fullName>
    </submittedName>
</protein>
<keyword evidence="2" id="KW-1185">Reference proteome</keyword>
<evidence type="ECO:0000313" key="1">
    <source>
        <dbReference type="EMBL" id="CAH7672508.1"/>
    </source>
</evidence>
<evidence type="ECO:0000313" key="2">
    <source>
        <dbReference type="Proteomes" id="UP001153365"/>
    </source>
</evidence>
<name>A0AAV0ASL8_PHAPC</name>
<reference evidence="1" key="1">
    <citation type="submission" date="2022-06" db="EMBL/GenBank/DDBJ databases">
        <authorList>
            <consortium name="SYNGENTA / RWTH Aachen University"/>
        </authorList>
    </citation>
    <scope>NUCLEOTIDE SEQUENCE</scope>
</reference>
<accession>A0AAV0ASL8</accession>
<proteinExistence type="predicted"/>
<organism evidence="1 2">
    <name type="scientific">Phakopsora pachyrhizi</name>
    <name type="common">Asian soybean rust disease fungus</name>
    <dbReference type="NCBI Taxonomy" id="170000"/>
    <lineage>
        <taxon>Eukaryota</taxon>
        <taxon>Fungi</taxon>
        <taxon>Dikarya</taxon>
        <taxon>Basidiomycota</taxon>
        <taxon>Pucciniomycotina</taxon>
        <taxon>Pucciniomycetes</taxon>
        <taxon>Pucciniales</taxon>
        <taxon>Phakopsoraceae</taxon>
        <taxon>Phakopsora</taxon>
    </lineage>
</organism>
<comment type="caution">
    <text evidence="1">The sequence shown here is derived from an EMBL/GenBank/DDBJ whole genome shotgun (WGS) entry which is preliminary data.</text>
</comment>
<dbReference type="EMBL" id="CALTRL010001446">
    <property type="protein sequence ID" value="CAH7672508.1"/>
    <property type="molecule type" value="Genomic_DNA"/>
</dbReference>
<gene>
    <name evidence="1" type="ORF">PPACK8108_LOCUS7325</name>
</gene>
<dbReference type="Proteomes" id="UP001153365">
    <property type="component" value="Unassembled WGS sequence"/>
</dbReference>
<sequence>MDYQAYWLRAPLDAGVLQTDLIDCVDLLRKGRLEKIKELRLQTDGWHQPMRASMIAPNRLVPPFTHADPERV</sequence>
<dbReference type="AlphaFoldDB" id="A0AAV0ASL8"/>